<feature type="transmembrane region" description="Helical" evidence="6">
    <location>
        <begin position="430"/>
        <end position="450"/>
    </location>
</feature>
<dbReference type="EMBL" id="KN847477">
    <property type="protein sequence ID" value="KIX06708.1"/>
    <property type="molecule type" value="Genomic_DNA"/>
</dbReference>
<comment type="subcellular location">
    <subcellularLocation>
        <location evidence="1">Membrane</location>
        <topology evidence="1">Multi-pass membrane protein</topology>
    </subcellularLocation>
</comment>
<protein>
    <recommendedName>
        <fullName evidence="9">Major facilitator superfamily (MFS) profile domain-containing protein</fullName>
    </recommendedName>
</protein>
<evidence type="ECO:0000256" key="4">
    <source>
        <dbReference type="ARBA" id="ARBA00023136"/>
    </source>
</evidence>
<dbReference type="RefSeq" id="XP_013273844.1">
    <property type="nucleotide sequence ID" value="XM_013418390.1"/>
</dbReference>
<evidence type="ECO:0000256" key="6">
    <source>
        <dbReference type="SAM" id="Phobius"/>
    </source>
</evidence>
<dbReference type="HOGENOM" id="CLU_594655_0_0_1"/>
<dbReference type="OrthoDB" id="4161376at2759"/>
<dbReference type="InterPro" id="IPR011701">
    <property type="entry name" value="MFS"/>
</dbReference>
<dbReference type="PANTHER" id="PTHR23501">
    <property type="entry name" value="MAJOR FACILITATOR SUPERFAMILY"/>
    <property type="match status" value="1"/>
</dbReference>
<keyword evidence="2 6" id="KW-0812">Transmembrane</keyword>
<feature type="transmembrane region" description="Helical" evidence="6">
    <location>
        <begin position="40"/>
        <end position="62"/>
    </location>
</feature>
<proteinExistence type="predicted"/>
<feature type="region of interest" description="Disordered" evidence="5">
    <location>
        <begin position="1"/>
        <end position="33"/>
    </location>
</feature>
<name>A0A0D2H8D3_9EURO</name>
<dbReference type="Gene3D" id="1.20.1250.20">
    <property type="entry name" value="MFS general substrate transporter like domains"/>
    <property type="match status" value="1"/>
</dbReference>
<dbReference type="AlphaFoldDB" id="A0A0D2H8D3"/>
<gene>
    <name evidence="7" type="ORF">Z518_04684</name>
</gene>
<feature type="transmembrane region" description="Helical" evidence="6">
    <location>
        <begin position="189"/>
        <end position="211"/>
    </location>
</feature>
<feature type="transmembrane region" description="Helical" evidence="6">
    <location>
        <begin position="337"/>
        <end position="361"/>
    </location>
</feature>
<evidence type="ECO:0008006" key="9">
    <source>
        <dbReference type="Google" id="ProtNLM"/>
    </source>
</evidence>
<feature type="compositionally biased region" description="Basic and acidic residues" evidence="5">
    <location>
        <begin position="1"/>
        <end position="17"/>
    </location>
</feature>
<accession>A0A0D2H8D3</accession>
<evidence type="ECO:0000256" key="5">
    <source>
        <dbReference type="SAM" id="MobiDB-lite"/>
    </source>
</evidence>
<dbReference type="PANTHER" id="PTHR23501:SF109">
    <property type="entry name" value="MAJOR FACILITATOR SUPERFAMILY (MFS) PROFILE DOMAIN-CONTAINING PROTEIN-RELATED"/>
    <property type="match status" value="1"/>
</dbReference>
<evidence type="ECO:0000256" key="3">
    <source>
        <dbReference type="ARBA" id="ARBA00022989"/>
    </source>
</evidence>
<evidence type="ECO:0000313" key="8">
    <source>
        <dbReference type="Proteomes" id="UP000053617"/>
    </source>
</evidence>
<keyword evidence="8" id="KW-1185">Reference proteome</keyword>
<feature type="transmembrane region" description="Helical" evidence="6">
    <location>
        <begin position="382"/>
        <end position="400"/>
    </location>
</feature>
<feature type="transmembrane region" description="Helical" evidence="6">
    <location>
        <begin position="287"/>
        <end position="305"/>
    </location>
</feature>
<dbReference type="Proteomes" id="UP000053617">
    <property type="component" value="Unassembled WGS sequence"/>
</dbReference>
<evidence type="ECO:0000256" key="1">
    <source>
        <dbReference type="ARBA" id="ARBA00004141"/>
    </source>
</evidence>
<feature type="transmembrane region" description="Helical" evidence="6">
    <location>
        <begin position="124"/>
        <end position="145"/>
    </location>
</feature>
<organism evidence="7 8">
    <name type="scientific">Rhinocladiella mackenziei CBS 650.93</name>
    <dbReference type="NCBI Taxonomy" id="1442369"/>
    <lineage>
        <taxon>Eukaryota</taxon>
        <taxon>Fungi</taxon>
        <taxon>Dikarya</taxon>
        <taxon>Ascomycota</taxon>
        <taxon>Pezizomycotina</taxon>
        <taxon>Eurotiomycetes</taxon>
        <taxon>Chaetothyriomycetidae</taxon>
        <taxon>Chaetothyriales</taxon>
        <taxon>Herpotrichiellaceae</taxon>
        <taxon>Rhinocladiella</taxon>
    </lineage>
</organism>
<keyword evidence="4 6" id="KW-0472">Membrane</keyword>
<sequence>MSQKEDEPSSVVHHDDDAVSLQRDSSPGPPLADETGPRHFTYWDVQFIVCFVPISFGFYAAMLETSPSWNLLLVDIPAALGLSSSLNWAYPTLILLQTFSSVLFGRLSDLVGRRWIFVAGKRPWLAGLSVLIGIGTGVQIIGPFLALAEIVPVRHRFVVVEASMSFLAPLYAMYPAIAEALFENTADSWHWPYSINAIFSFVATLGLLIFYHPPTYRELHDRPDAEHLLNKDWKGARGTDSASFGALTYFLLWGRTIFGSFAFRINLGTRKKLTNISRVEKGTDDHSAWSAGLVSDFILAALALIKPKFVKWHLFSGVTVNMVFLAGFAAFNPTRKQMALAFLALAGIGQGYSMLITYVTAPMAAHRRDMGLVTGLLSGNRNLLYAVLQSVFMAILPGILRHSQGPEMTLPMAEAIFAAMGRAATNAWKFIFELANIYFISSIILAAFAADTDKFLSMEI</sequence>
<feature type="transmembrane region" description="Helical" evidence="6">
    <location>
        <begin position="244"/>
        <end position="267"/>
    </location>
</feature>
<feature type="transmembrane region" description="Helical" evidence="6">
    <location>
        <begin position="312"/>
        <end position="331"/>
    </location>
</feature>
<dbReference type="GeneID" id="25292755"/>
<feature type="transmembrane region" description="Helical" evidence="6">
    <location>
        <begin position="157"/>
        <end position="177"/>
    </location>
</feature>
<evidence type="ECO:0000313" key="7">
    <source>
        <dbReference type="EMBL" id="KIX06708.1"/>
    </source>
</evidence>
<dbReference type="SUPFAM" id="SSF103473">
    <property type="entry name" value="MFS general substrate transporter"/>
    <property type="match status" value="1"/>
</dbReference>
<reference evidence="7 8" key="1">
    <citation type="submission" date="2015-01" db="EMBL/GenBank/DDBJ databases">
        <title>The Genome Sequence of Rhinocladiella mackenzie CBS 650.93.</title>
        <authorList>
            <consortium name="The Broad Institute Genomics Platform"/>
            <person name="Cuomo C."/>
            <person name="de Hoog S."/>
            <person name="Gorbushina A."/>
            <person name="Stielow B."/>
            <person name="Teixiera M."/>
            <person name="Abouelleil A."/>
            <person name="Chapman S.B."/>
            <person name="Priest M."/>
            <person name="Young S.K."/>
            <person name="Wortman J."/>
            <person name="Nusbaum C."/>
            <person name="Birren B."/>
        </authorList>
    </citation>
    <scope>NUCLEOTIDE SEQUENCE [LARGE SCALE GENOMIC DNA]</scope>
    <source>
        <strain evidence="7 8">CBS 650.93</strain>
    </source>
</reference>
<keyword evidence="3 6" id="KW-1133">Transmembrane helix</keyword>
<evidence type="ECO:0000256" key="2">
    <source>
        <dbReference type="ARBA" id="ARBA00022692"/>
    </source>
</evidence>
<dbReference type="VEuPathDB" id="FungiDB:Z518_04684"/>
<dbReference type="Pfam" id="PF07690">
    <property type="entry name" value="MFS_1"/>
    <property type="match status" value="1"/>
</dbReference>
<dbReference type="GO" id="GO:0005886">
    <property type="term" value="C:plasma membrane"/>
    <property type="evidence" value="ECO:0007669"/>
    <property type="project" value="TreeGrafter"/>
</dbReference>
<dbReference type="GO" id="GO:0022857">
    <property type="term" value="F:transmembrane transporter activity"/>
    <property type="evidence" value="ECO:0007669"/>
    <property type="project" value="InterPro"/>
</dbReference>
<dbReference type="InterPro" id="IPR036259">
    <property type="entry name" value="MFS_trans_sf"/>
</dbReference>